<dbReference type="Proteomes" id="UP000525078">
    <property type="component" value="Unassembled WGS sequence"/>
</dbReference>
<feature type="compositionally biased region" description="Low complexity" evidence="7">
    <location>
        <begin position="217"/>
        <end position="230"/>
    </location>
</feature>
<keyword evidence="4" id="KW-0479">Metal-binding</keyword>
<feature type="region of interest" description="Disordered" evidence="7">
    <location>
        <begin position="78"/>
        <end position="119"/>
    </location>
</feature>
<accession>A0A7J6HYX1</accession>
<sequence length="236" mass="25981">MLASSINGPDSFSHLLPSHISISLPIPLPSSLSPLSLLSLSLLKFLREKPIQQNQNEKMLLGKRPRPPIKRTISMTGITVDPSSEEAPEPSDPQIPISSNLEQSSGHHHPHVDDGSQNNNMCMNFGSKGYQDSFMSILSPRIQRRNSADFIETAHFLRTCGLCKRRLASGRDIYMYMGDTAFCSLECREKQMRQDDRKEKCMGALAASTNDQRRETTSSAKTSSSSAGKSQTVAAA</sequence>
<dbReference type="PANTHER" id="PTHR33059:SF76">
    <property type="entry name" value="FCS-LIKE ZINC FINGER 7"/>
    <property type="match status" value="1"/>
</dbReference>
<evidence type="ECO:0000256" key="2">
    <source>
        <dbReference type="ARBA" id="ARBA00009374"/>
    </source>
</evidence>
<keyword evidence="5" id="KW-0862">Zinc</keyword>
<evidence type="ECO:0000313" key="12">
    <source>
        <dbReference type="Proteomes" id="UP000583929"/>
    </source>
</evidence>
<evidence type="ECO:0000256" key="4">
    <source>
        <dbReference type="ARBA" id="ARBA00022723"/>
    </source>
</evidence>
<organism evidence="10 12">
    <name type="scientific">Cannabis sativa</name>
    <name type="common">Hemp</name>
    <name type="synonym">Marijuana</name>
    <dbReference type="NCBI Taxonomy" id="3483"/>
    <lineage>
        <taxon>Eukaryota</taxon>
        <taxon>Viridiplantae</taxon>
        <taxon>Streptophyta</taxon>
        <taxon>Embryophyta</taxon>
        <taxon>Tracheophyta</taxon>
        <taxon>Spermatophyta</taxon>
        <taxon>Magnoliopsida</taxon>
        <taxon>eudicotyledons</taxon>
        <taxon>Gunneridae</taxon>
        <taxon>Pentapetalae</taxon>
        <taxon>rosids</taxon>
        <taxon>fabids</taxon>
        <taxon>Rosales</taxon>
        <taxon>Cannabaceae</taxon>
        <taxon>Cannabis</taxon>
    </lineage>
</organism>
<feature type="zinc finger region" description="FLZ-type" evidence="6">
    <location>
        <begin position="155"/>
        <end position="199"/>
    </location>
</feature>
<dbReference type="PANTHER" id="PTHR33059">
    <property type="entry name" value="FCS-LIKE ZINC FINGER 5"/>
    <property type="match status" value="1"/>
</dbReference>
<feature type="domain" description="FLZ-type" evidence="8">
    <location>
        <begin position="155"/>
        <end position="199"/>
    </location>
</feature>
<dbReference type="EMBL" id="JAATIP010000117">
    <property type="protein sequence ID" value="KAF4370553.1"/>
    <property type="molecule type" value="Genomic_DNA"/>
</dbReference>
<evidence type="ECO:0000256" key="6">
    <source>
        <dbReference type="PROSITE-ProRule" id="PRU01131"/>
    </source>
</evidence>
<dbReference type="EMBL" id="JAATIQ010000017">
    <property type="protein sequence ID" value="KAF4400502.1"/>
    <property type="molecule type" value="Genomic_DNA"/>
</dbReference>
<evidence type="ECO:0000256" key="3">
    <source>
        <dbReference type="ARBA" id="ARBA00022490"/>
    </source>
</evidence>
<comment type="similarity">
    <text evidence="2">Belongs to the FLZ family.</text>
</comment>
<evidence type="ECO:0000313" key="9">
    <source>
        <dbReference type="EMBL" id="KAF4370553.1"/>
    </source>
</evidence>
<evidence type="ECO:0000256" key="7">
    <source>
        <dbReference type="SAM" id="MobiDB-lite"/>
    </source>
</evidence>
<dbReference type="PROSITE" id="PS51795">
    <property type="entry name" value="ZF_FLZ"/>
    <property type="match status" value="1"/>
</dbReference>
<evidence type="ECO:0000259" key="8">
    <source>
        <dbReference type="PROSITE" id="PS51795"/>
    </source>
</evidence>
<dbReference type="InterPro" id="IPR007650">
    <property type="entry name" value="Zf-FLZ_dom"/>
</dbReference>
<evidence type="ECO:0000256" key="1">
    <source>
        <dbReference type="ARBA" id="ARBA00004496"/>
    </source>
</evidence>
<comment type="caution">
    <text evidence="10">The sequence shown here is derived from an EMBL/GenBank/DDBJ whole genome shotgun (WGS) entry which is preliminary data.</text>
</comment>
<comment type="subcellular location">
    <subcellularLocation>
        <location evidence="1">Cytoplasm</location>
    </subcellularLocation>
</comment>
<proteinExistence type="inferred from homology"/>
<keyword evidence="5" id="KW-0863">Zinc-finger</keyword>
<evidence type="ECO:0000256" key="5">
    <source>
        <dbReference type="ARBA" id="ARBA00022771"/>
    </source>
</evidence>
<gene>
    <name evidence="9" type="ORF">F8388_020139</name>
    <name evidence="10" type="ORF">G4B88_023295</name>
</gene>
<evidence type="ECO:0000313" key="11">
    <source>
        <dbReference type="Proteomes" id="UP000525078"/>
    </source>
</evidence>
<dbReference type="GO" id="GO:0008270">
    <property type="term" value="F:zinc ion binding"/>
    <property type="evidence" value="ECO:0007669"/>
    <property type="project" value="UniProtKB-KW"/>
</dbReference>
<evidence type="ECO:0000313" key="10">
    <source>
        <dbReference type="EMBL" id="KAF4400502.1"/>
    </source>
</evidence>
<dbReference type="Pfam" id="PF04570">
    <property type="entry name" value="zf-FLZ"/>
    <property type="match status" value="1"/>
</dbReference>
<dbReference type="Proteomes" id="UP000583929">
    <property type="component" value="Unassembled WGS sequence"/>
</dbReference>
<dbReference type="AlphaFoldDB" id="A0A7J6HYX1"/>
<feature type="region of interest" description="Disordered" evidence="7">
    <location>
        <begin position="196"/>
        <end position="236"/>
    </location>
</feature>
<dbReference type="GO" id="GO:0005737">
    <property type="term" value="C:cytoplasm"/>
    <property type="evidence" value="ECO:0007669"/>
    <property type="project" value="UniProtKB-SubCell"/>
</dbReference>
<reference evidence="11 12" key="1">
    <citation type="journal article" date="2020" name="bioRxiv">
        <title>Sequence and annotation of 42 cannabis genomes reveals extensive copy number variation in cannabinoid synthesis and pathogen resistance genes.</title>
        <authorList>
            <person name="Mckernan K.J."/>
            <person name="Helbert Y."/>
            <person name="Kane L.T."/>
            <person name="Ebling H."/>
            <person name="Zhang L."/>
            <person name="Liu B."/>
            <person name="Eaton Z."/>
            <person name="Mclaughlin S."/>
            <person name="Kingan S."/>
            <person name="Baybayan P."/>
            <person name="Concepcion G."/>
            <person name="Jordan M."/>
            <person name="Riva A."/>
            <person name="Barbazuk W."/>
            <person name="Harkins T."/>
        </authorList>
    </citation>
    <scope>NUCLEOTIDE SEQUENCE [LARGE SCALE GENOMIC DNA]</scope>
    <source>
        <strain evidence="11 12">cv. Jamaican Lion 4</strain>
        <strain evidence="10">Father</strain>
        <strain evidence="9">Mother</strain>
        <tissue evidence="10">Leaf</tissue>
    </source>
</reference>
<name>A0A7J6HYX1_CANSA</name>
<keyword evidence="3" id="KW-0963">Cytoplasm</keyword>
<keyword evidence="12" id="KW-1185">Reference proteome</keyword>
<protein>
    <recommendedName>
        <fullName evidence="8">FLZ-type domain-containing protein</fullName>
    </recommendedName>
</protein>